<dbReference type="CDD" id="cd20495">
    <property type="entry name" value="C58_PaToxP-like"/>
    <property type="match status" value="1"/>
</dbReference>
<evidence type="ECO:0000313" key="4">
    <source>
        <dbReference type="Proteomes" id="UP001174997"/>
    </source>
</evidence>
<reference evidence="3" key="1">
    <citation type="submission" date="2023-06" db="EMBL/GenBank/DDBJ databases">
        <title>Genome-scale phylogeny and comparative genomics of the fungal order Sordariales.</title>
        <authorList>
            <consortium name="Lawrence Berkeley National Laboratory"/>
            <person name="Hensen N."/>
            <person name="Bonometti L."/>
            <person name="Westerberg I."/>
            <person name="Brannstrom I.O."/>
            <person name="Guillou S."/>
            <person name="Cros-Aarteil S."/>
            <person name="Calhoun S."/>
            <person name="Haridas S."/>
            <person name="Kuo A."/>
            <person name="Mondo S."/>
            <person name="Pangilinan J."/>
            <person name="Riley R."/>
            <person name="Labutti K."/>
            <person name="Andreopoulos B."/>
            <person name="Lipzen A."/>
            <person name="Chen C."/>
            <person name="Yanf M."/>
            <person name="Daum C."/>
            <person name="Ng V."/>
            <person name="Clum A."/>
            <person name="Steindorff A."/>
            <person name="Ohm R."/>
            <person name="Martin F."/>
            <person name="Silar P."/>
            <person name="Natvig D."/>
            <person name="Lalanne C."/>
            <person name="Gautier V."/>
            <person name="Ament-Velasquez S.L."/>
            <person name="Kruys A."/>
            <person name="Hutchinson M.I."/>
            <person name="Powell A.J."/>
            <person name="Barry K."/>
            <person name="Miller A.N."/>
            <person name="Grigoriev I.V."/>
            <person name="Debuchy R."/>
            <person name="Gladieux P."/>
            <person name="Thoren M.H."/>
            <person name="Johannesson H."/>
        </authorList>
    </citation>
    <scope>NUCLEOTIDE SEQUENCE</scope>
    <source>
        <strain evidence="3">CBS 307.81</strain>
    </source>
</reference>
<feature type="domain" description="TcdA/TcdB toxin pore forming" evidence="2">
    <location>
        <begin position="712"/>
        <end position="1405"/>
    </location>
</feature>
<name>A0AA40D8J9_9PEZI</name>
<proteinExistence type="predicted"/>
<dbReference type="EMBL" id="JAULSY010000075">
    <property type="protein sequence ID" value="KAK0667268.1"/>
    <property type="molecule type" value="Genomic_DNA"/>
</dbReference>
<feature type="region of interest" description="Disordered" evidence="1">
    <location>
        <begin position="777"/>
        <end position="796"/>
    </location>
</feature>
<evidence type="ECO:0000313" key="3">
    <source>
        <dbReference type="EMBL" id="KAK0667268.1"/>
    </source>
</evidence>
<organism evidence="3 4">
    <name type="scientific">Cercophora samala</name>
    <dbReference type="NCBI Taxonomy" id="330535"/>
    <lineage>
        <taxon>Eukaryota</taxon>
        <taxon>Fungi</taxon>
        <taxon>Dikarya</taxon>
        <taxon>Ascomycota</taxon>
        <taxon>Pezizomycotina</taxon>
        <taxon>Sordariomycetes</taxon>
        <taxon>Sordariomycetidae</taxon>
        <taxon>Sordariales</taxon>
        <taxon>Lasiosphaeriaceae</taxon>
        <taxon>Cercophora</taxon>
    </lineage>
</organism>
<protein>
    <submittedName>
        <fullName evidence="3">TcdA/TcdB pore forming domain-containing protein</fullName>
    </submittedName>
</protein>
<accession>A0AA40D8J9</accession>
<feature type="compositionally biased region" description="Basic and acidic residues" evidence="1">
    <location>
        <begin position="779"/>
        <end position="789"/>
    </location>
</feature>
<dbReference type="Proteomes" id="UP001174997">
    <property type="component" value="Unassembled WGS sequence"/>
</dbReference>
<evidence type="ECO:0000259" key="2">
    <source>
        <dbReference type="Pfam" id="PF12920"/>
    </source>
</evidence>
<dbReference type="Pfam" id="PF12920">
    <property type="entry name" value="TcdA_TcdB_pore"/>
    <property type="match status" value="1"/>
</dbReference>
<evidence type="ECO:0000256" key="1">
    <source>
        <dbReference type="SAM" id="MobiDB-lite"/>
    </source>
</evidence>
<sequence length="2087" mass="227694">MRSADLQKCIRYKRYHISFVSSSDKFDHSSLCSLLSGMDTTTAEDIALLRDDPQAFLQSIPLDSTKLVQSLFESRTPESGIPETGFVRLIRYELTRQPGGYGYSLEYAGSSGFDTIPAYFLGYNGSRDLCAPAFIDIHHGTDRQFVFTGELSGCSVVVTQLPNGNGYRVFHDFRVDSSVIHENVVMAVDARDYVTPEHCLATSLMHFRDEPNSGPDSHGGSWHLLTQKLEVEPAVPRTHQRAVRSRCLGQSPVISSRVCSSPEAYQHSYRGGLGPLQHVQKRRQAMATQLYAIAAANDITIRTRQDGPFELFDSAPNYGSELSATNPAVRETWVLREGIRTWIEELKRNWERATGRIKLRFQNWKGGLDVSQLVPSQLNAQQDPNSMRHHHIESLLDEMRSIDRIYLWLLLKEQLGIEKVIKTDANLMAAVEQGEMTRERQARLWESTDNVVATLSSHGADVKAMPQDILVWAANVEEGGFCYALVRAMAVALWKDVRGTGGGLPSTEQVFTNMLLSTAGEEMDGELRNGLKELRVSPEAVRASELARVVTIHEAVEIITSSAISSQPGRFFALNTQEHAMLVGVSRSAHGQLQYHFFDPNFALATFQALDGFRSALLEHFQIYSQMNNALNMVEIRPDAMAKVPIGSGMTVNDLSEPSPPSEYLVRRRQQRQSVQMVYQQQAVPEVQSGRQLLDVLSLAQRVQEILPTGDSDSGLDQRWVPILQSVEDEANGGFRVQFVNMECPDDSRWISFPTGEKEEFERFRCHLDDILEPLVNRSRKEGPHDASNTRRAQRAHDGILSAEPPDGLNWMFIVQAFVDTSKKKVSQPPEPGTGDGASSPLIMSIKIQHYLNLSQMAHGVIMDGVKVGGLLKSLISSELVAEKTVLCGVGKVTKYLGVANEMLGTAFGVANVGLDIYNLCHAGGDMESQQAIFATHLACDSVSLTAGTGATVAGIAGFGTTAGFLGALAVPLAGLGIGAGALAEAYGQVARDAQAVGAYFANVHGAYTSGGYQLVFNSSSGSGQNPQSYLKPLPGAVISHIDLGNNTVTFDSQYIYATTRQGAISWVSDCPHPDTNRARAINVRQGIGIQSNRATLPGTSSAMALILPCTPKSYISYSYTNLIGADCRHDRGFDIARRLERTGRFEFNPHYFCMPFIMRTCSHEYVDTPVSVFLGPEPIRLEMPALSNEMANHLKYSIQGAGGSCTIGLQSGASLQLETVPNSRATEWVLDARGLSNSEIQVTPANRQTRTATIKISDLTVEMLLQNHDFESQTVSDAAPSVAVTVLASDGDVMQVDLCSGSVTAVEVDAKKWPSSGSGLAEHLEDLQRQHRLHGSYVCLQNYTASDGGSLRPVGCAYFEVAQQRMLYTKEVPLSLCQAAALAAVVGDDVYFAVPEQQALWRVDAKTGECRAKYCPFGGNLPGGKIRQVVTHGSGIHVTYAHQLSDQSREACEITYEVEGDSMSCISISGDDTLFQRLQSMTQLEHGLESILPSSAAVHALKDVPGVNIFAGSSSGGIVSVTGKLSSSQSRLWIELTDGSIIQPNLQAAPDQLLVGYKHVTDASESYLYSRAQHMVYQRVGNRTATEVAIPIPPELSHVSSVSHHGAGIYARTTSGYSLRLYPQEKLSQAEAFDISGRLASPWWEELVAVFPANHPPIALFGMLSEAQDHPLVPAWYQHGRVIVAAHELTASGSPVRLLGFASTGAFAWLAVGSDSNSWSLYRQPAIALANLATHLKREPLGLLPVDAAPLAVPVTDWHDFVVAEPMEDGLLCRRADGVIYLIPEQVPSTAKLVGVTSEWAQKKRQEGSLDLSLDQLAETSKSRCSSTDEVIEVHNQAGPSSVSWYLTTSKVLRGPVASSDITPEASLVCLGAGPDSSVIVLEKVSGTLYQLEQNNTEDMGCVSLAKRRGDALYLAVPYDKRLTFPMLHSARHAVVSLAQATHVEISPESWKHYNAFFLSAPTRRVDPPSVSIFTGSESHLSSLIFFKIRDDLAIADTVTGTTMTVTDAMKTEKSHRISLTLRFQLGDVSNQKVSFWFSIADITSMMYRMAAWLGLSGSDVFPVVPFSFMAAVLKLGDRQLKSLGL</sequence>
<comment type="caution">
    <text evidence="3">The sequence shown here is derived from an EMBL/GenBank/DDBJ whole genome shotgun (WGS) entry which is preliminary data.</text>
</comment>
<keyword evidence="4" id="KW-1185">Reference proteome</keyword>
<dbReference type="InterPro" id="IPR024769">
    <property type="entry name" value="TcdA/TcdB_pore_forming"/>
</dbReference>
<gene>
    <name evidence="3" type="ORF">QBC41DRAFT_374805</name>
</gene>